<accession>A0A3M0MAY4</accession>
<feature type="domain" description="Xylose isomerase-like TIM barrel" evidence="1">
    <location>
        <begin position="23"/>
        <end position="244"/>
    </location>
</feature>
<comment type="caution">
    <text evidence="2">The sequence shown here is derived from an EMBL/GenBank/DDBJ whole genome shotgun (WGS) entry which is preliminary data.</text>
</comment>
<dbReference type="InterPro" id="IPR013022">
    <property type="entry name" value="Xyl_isomerase-like_TIM-brl"/>
</dbReference>
<dbReference type="AlphaFoldDB" id="A0A3M0MAY4"/>
<proteinExistence type="predicted"/>
<dbReference type="Pfam" id="PF01261">
    <property type="entry name" value="AP_endonuc_2"/>
    <property type="match status" value="1"/>
</dbReference>
<evidence type="ECO:0000313" key="3">
    <source>
        <dbReference type="Proteomes" id="UP000273516"/>
    </source>
</evidence>
<dbReference type="RefSeq" id="WP_122112546.1">
    <property type="nucleotide sequence ID" value="NZ_QOKZ01000004.1"/>
</dbReference>
<dbReference type="InterPro" id="IPR050312">
    <property type="entry name" value="IolE/XylAMocC-like"/>
</dbReference>
<reference evidence="2 3" key="1">
    <citation type="submission" date="2018-07" db="EMBL/GenBank/DDBJ databases">
        <authorList>
            <person name="Zhang Y."/>
            <person name="Wang L."/>
            <person name="Ma S."/>
        </authorList>
    </citation>
    <scope>NUCLEOTIDE SEQUENCE [LARGE SCALE GENOMIC DNA]</scope>
    <source>
        <strain evidence="2 3">4-2</strain>
    </source>
</reference>
<dbReference type="OrthoDB" id="9798407at2"/>
<dbReference type="Gene3D" id="3.20.20.150">
    <property type="entry name" value="Divalent-metal-dependent TIM barrel enzymes"/>
    <property type="match status" value="1"/>
</dbReference>
<dbReference type="SUPFAM" id="SSF51658">
    <property type="entry name" value="Xylose isomerase-like"/>
    <property type="match status" value="1"/>
</dbReference>
<keyword evidence="3" id="KW-1185">Reference proteome</keyword>
<dbReference type="PANTHER" id="PTHR12110:SF41">
    <property type="entry name" value="INOSOSE DEHYDRATASE"/>
    <property type="match status" value="1"/>
</dbReference>
<sequence>MPVLSYQLYSSRNFAGLEQTCAMLAQLGYEAVEPFGGLFDDPDTLQRAVEANGLRAPSAHINLTDLESDPARFVDLAGRLGIRTYYVPFIQPDQRPKDALGWREFGARLSRAGTPLREAGLGFGWHNHDFEFKAEADGTVPMQAILDGGPDLEWEADIAWIVRGGGDPFEWLEKHAQRITAAHVKDIAPEGEKLDEDGWADPGSGTLDWAALYKALENTRARIFVMEHDNPSDDERFAKAGAAFHARLGG</sequence>
<dbReference type="EMBL" id="QOKZ01000004">
    <property type="protein sequence ID" value="RMC34769.1"/>
    <property type="molecule type" value="Genomic_DNA"/>
</dbReference>
<name>A0A3M0MAY4_9RHOB</name>
<protein>
    <submittedName>
        <fullName evidence="2">Sugar phosphate isomerase/epimerase</fullName>
    </submittedName>
</protein>
<evidence type="ECO:0000259" key="1">
    <source>
        <dbReference type="Pfam" id="PF01261"/>
    </source>
</evidence>
<dbReference type="InterPro" id="IPR036237">
    <property type="entry name" value="Xyl_isomerase-like_sf"/>
</dbReference>
<dbReference type="GO" id="GO:0016853">
    <property type="term" value="F:isomerase activity"/>
    <property type="evidence" value="ECO:0007669"/>
    <property type="project" value="UniProtKB-KW"/>
</dbReference>
<organism evidence="2 3">
    <name type="scientific">Paracoccus alkanivorans</name>
    <dbReference type="NCBI Taxonomy" id="2116655"/>
    <lineage>
        <taxon>Bacteria</taxon>
        <taxon>Pseudomonadati</taxon>
        <taxon>Pseudomonadota</taxon>
        <taxon>Alphaproteobacteria</taxon>
        <taxon>Rhodobacterales</taxon>
        <taxon>Paracoccaceae</taxon>
        <taxon>Paracoccus</taxon>
    </lineage>
</organism>
<dbReference type="PANTHER" id="PTHR12110">
    <property type="entry name" value="HYDROXYPYRUVATE ISOMERASE"/>
    <property type="match status" value="1"/>
</dbReference>
<keyword evidence="2" id="KW-0413">Isomerase</keyword>
<evidence type="ECO:0000313" key="2">
    <source>
        <dbReference type="EMBL" id="RMC34769.1"/>
    </source>
</evidence>
<gene>
    <name evidence="2" type="ORF">C9E81_11755</name>
</gene>
<dbReference type="Proteomes" id="UP000273516">
    <property type="component" value="Unassembled WGS sequence"/>
</dbReference>